<dbReference type="SUPFAM" id="SSF109998">
    <property type="entry name" value="Triger factor/SurA peptide-binding domain-like"/>
    <property type="match status" value="1"/>
</dbReference>
<dbReference type="GO" id="GO:0006457">
    <property type="term" value="P:protein folding"/>
    <property type="evidence" value="ECO:0007669"/>
    <property type="project" value="InterPro"/>
</dbReference>
<keyword evidence="2" id="KW-0413">Isomerase</keyword>
<proteinExistence type="predicted"/>
<name>A0A1I0JF35_9BACT</name>
<evidence type="ECO:0000313" key="5">
    <source>
        <dbReference type="Proteomes" id="UP000199181"/>
    </source>
</evidence>
<protein>
    <submittedName>
        <fullName evidence="4">Trigger factor</fullName>
    </submittedName>
</protein>
<organism evidence="4 5">
    <name type="scientific">Stigmatella erecta</name>
    <dbReference type="NCBI Taxonomy" id="83460"/>
    <lineage>
        <taxon>Bacteria</taxon>
        <taxon>Pseudomonadati</taxon>
        <taxon>Myxococcota</taxon>
        <taxon>Myxococcia</taxon>
        <taxon>Myxococcales</taxon>
        <taxon>Cystobacterineae</taxon>
        <taxon>Archangiaceae</taxon>
        <taxon>Stigmatella</taxon>
    </lineage>
</organism>
<dbReference type="RefSeq" id="WP_245767522.1">
    <property type="nucleotide sequence ID" value="NZ_FOIJ01000007.1"/>
</dbReference>
<evidence type="ECO:0000259" key="3">
    <source>
        <dbReference type="Pfam" id="PF05698"/>
    </source>
</evidence>
<dbReference type="InterPro" id="IPR037041">
    <property type="entry name" value="Trigger_fac_C_sf"/>
</dbReference>
<feature type="domain" description="Trigger factor C-terminal" evidence="3">
    <location>
        <begin position="176"/>
        <end position="319"/>
    </location>
</feature>
<sequence length="345" mass="38254">MNSISIPLLSSPLPQDEQSVLSALPRVEAPSLENLSVTLTPPEAFTPEQVQARFLELARALATERFRYPSEKVAWGDEVMFDIAGYSRGQLIPFSVRTGEWVRLESEPLLPGLYEALVGRSPREKVAVDITLPTDYPVESLRGAPARFVVQLWGAREVTYPKLDSPAFLKAFGAASLAEAMKKVVRQMEAEAKQLLLSQVQRQVLATVAARTRVKVPSHLVDEEIHRRWSATEGKSLAKLGFDEAQRDASLQGWLQDPQTRAEVELRLRIALALGAICKRDKLVPTAQRVQKLIQDEAHAAGLPLHQVMAALKAEPQNLARIDQMAWHLTAVDHVMSRAKVQMAA</sequence>
<evidence type="ECO:0000256" key="1">
    <source>
        <dbReference type="ARBA" id="ARBA00023110"/>
    </source>
</evidence>
<keyword evidence="1" id="KW-0697">Rotamase</keyword>
<dbReference type="Pfam" id="PF05698">
    <property type="entry name" value="Trigger_C"/>
    <property type="match status" value="1"/>
</dbReference>
<dbReference type="GO" id="GO:0015031">
    <property type="term" value="P:protein transport"/>
    <property type="evidence" value="ECO:0007669"/>
    <property type="project" value="InterPro"/>
</dbReference>
<dbReference type="InterPro" id="IPR027304">
    <property type="entry name" value="Trigger_fact/SurA_dom_sf"/>
</dbReference>
<dbReference type="SUPFAM" id="SSF54534">
    <property type="entry name" value="FKBP-like"/>
    <property type="match status" value="1"/>
</dbReference>
<dbReference type="Gene3D" id="3.10.50.40">
    <property type="match status" value="1"/>
</dbReference>
<dbReference type="AlphaFoldDB" id="A0A1I0JF35"/>
<reference evidence="5" key="1">
    <citation type="submission" date="2016-10" db="EMBL/GenBank/DDBJ databases">
        <authorList>
            <person name="Varghese N."/>
            <person name="Submissions S."/>
        </authorList>
    </citation>
    <scope>NUCLEOTIDE SEQUENCE [LARGE SCALE GENOMIC DNA]</scope>
    <source>
        <strain evidence="5">DSM 16858</strain>
    </source>
</reference>
<keyword evidence="5" id="KW-1185">Reference proteome</keyword>
<dbReference type="GO" id="GO:0003755">
    <property type="term" value="F:peptidyl-prolyl cis-trans isomerase activity"/>
    <property type="evidence" value="ECO:0007669"/>
    <property type="project" value="UniProtKB-KW"/>
</dbReference>
<dbReference type="InterPro" id="IPR046357">
    <property type="entry name" value="PPIase_dom_sf"/>
</dbReference>
<evidence type="ECO:0000313" key="4">
    <source>
        <dbReference type="EMBL" id="SEU08583.1"/>
    </source>
</evidence>
<dbReference type="InterPro" id="IPR008880">
    <property type="entry name" value="Trigger_fac_C"/>
</dbReference>
<accession>A0A1I0JF35</accession>
<evidence type="ECO:0000256" key="2">
    <source>
        <dbReference type="ARBA" id="ARBA00023235"/>
    </source>
</evidence>
<gene>
    <name evidence="4" type="ORF">SAMN05443639_107205</name>
</gene>
<dbReference type="EMBL" id="FOIJ01000007">
    <property type="protein sequence ID" value="SEU08583.1"/>
    <property type="molecule type" value="Genomic_DNA"/>
</dbReference>
<dbReference type="Proteomes" id="UP000199181">
    <property type="component" value="Unassembled WGS sequence"/>
</dbReference>
<dbReference type="Gene3D" id="1.10.3120.10">
    <property type="entry name" value="Trigger factor, C-terminal domain"/>
    <property type="match status" value="1"/>
</dbReference>